<feature type="compositionally biased region" description="Basic and acidic residues" evidence="5">
    <location>
        <begin position="346"/>
        <end position="357"/>
    </location>
</feature>
<keyword evidence="3" id="KW-0862">Zinc</keyword>
<evidence type="ECO:0000256" key="5">
    <source>
        <dbReference type="SAM" id="MobiDB-lite"/>
    </source>
</evidence>
<feature type="domain" description="CXXC-type" evidence="6">
    <location>
        <begin position="127"/>
        <end position="178"/>
    </location>
</feature>
<evidence type="ECO:0000256" key="3">
    <source>
        <dbReference type="ARBA" id="ARBA00022833"/>
    </source>
</evidence>
<feature type="compositionally biased region" description="Acidic residues" evidence="5">
    <location>
        <begin position="358"/>
        <end position="369"/>
    </location>
</feature>
<dbReference type="AlphaFoldDB" id="A0A1X7THZ2"/>
<keyword evidence="2 4" id="KW-0863">Zinc-finger</keyword>
<dbReference type="OrthoDB" id="308383at2759"/>
<accession>A0A1X7THZ2</accession>
<dbReference type="InterPro" id="IPR002857">
    <property type="entry name" value="Znf_CXXC"/>
</dbReference>
<evidence type="ECO:0000256" key="1">
    <source>
        <dbReference type="ARBA" id="ARBA00022723"/>
    </source>
</evidence>
<dbReference type="Pfam" id="PF02008">
    <property type="entry name" value="zf-CXXC"/>
    <property type="match status" value="1"/>
</dbReference>
<dbReference type="InParanoid" id="A0A1X7THZ2"/>
<proteinExistence type="predicted"/>
<protein>
    <recommendedName>
        <fullName evidence="6">CXXC-type domain-containing protein</fullName>
    </recommendedName>
</protein>
<dbReference type="EnsemblMetazoa" id="Aqu2.1.14332_001">
    <property type="protein sequence ID" value="Aqu2.1.14332_001"/>
    <property type="gene ID" value="Aqu2.1.14332"/>
</dbReference>
<dbReference type="PROSITE" id="PS51058">
    <property type="entry name" value="ZF_CXXC"/>
    <property type="match status" value="1"/>
</dbReference>
<sequence length="545" mass="62450">MPLIQQTRPVNLSQLRWNTRGKSLKKCGRKRPRPGDCDIVVSAAPDSQAKTELLLDGDMNYYEESPTISPYQHVENQSTIQQPESHDIDVKLKPEVTVKCVSEPSSLSSNKKANYAMPQPRNTEKLPEVKRGRCMQCVGCKSDDCGVCIFCKDKKKFGGPVKAVKSDNQKISDLKLSAKTTAEDGAETVGTSKSLPIDVETLPDKDNDPPRKYLARCPYALVEIVDFATVIDYALHYIFKEELPSKFAFNKEIYDKNMFCLLPTAIFSKLAANQADETLDRYFCVIKPQDKSVLSFDSIGGYFTKTSQAIKCKATTITVDRSELHKVEEDIMSNAYLTHLQHITIEEERHSPEHGQNVDDDEDDDEDDDKFLDNFQFTESLDVIKSEKLLIPTFQNGCDHPDDITELPYGYETCIKYYPKLARPQGNNIVFDRYFIRENVKLYEDKIRDIYLETEMSIFWGEESFLKKHDIGSTNFWPLDYFDMGLELLYYLKELESDIKKRSVAILGPVMKRIIIPECVANLFERKGRPLMDKFIFPDNKHTEV</sequence>
<keyword evidence="1" id="KW-0479">Metal-binding</keyword>
<organism evidence="7">
    <name type="scientific">Amphimedon queenslandica</name>
    <name type="common">Sponge</name>
    <dbReference type="NCBI Taxonomy" id="400682"/>
    <lineage>
        <taxon>Eukaryota</taxon>
        <taxon>Metazoa</taxon>
        <taxon>Porifera</taxon>
        <taxon>Demospongiae</taxon>
        <taxon>Heteroscleromorpha</taxon>
        <taxon>Haplosclerida</taxon>
        <taxon>Niphatidae</taxon>
        <taxon>Amphimedon</taxon>
    </lineage>
</organism>
<evidence type="ECO:0000256" key="2">
    <source>
        <dbReference type="ARBA" id="ARBA00022771"/>
    </source>
</evidence>
<dbReference type="GO" id="GO:0003677">
    <property type="term" value="F:DNA binding"/>
    <property type="evidence" value="ECO:0007669"/>
    <property type="project" value="InterPro"/>
</dbReference>
<evidence type="ECO:0000256" key="4">
    <source>
        <dbReference type="PROSITE-ProRule" id="PRU00509"/>
    </source>
</evidence>
<evidence type="ECO:0000313" key="7">
    <source>
        <dbReference type="EnsemblMetazoa" id="Aqu2.1.14332_001"/>
    </source>
</evidence>
<dbReference type="GO" id="GO:0008270">
    <property type="term" value="F:zinc ion binding"/>
    <property type="evidence" value="ECO:0007669"/>
    <property type="project" value="UniProtKB-KW"/>
</dbReference>
<name>A0A1X7THZ2_AMPQE</name>
<feature type="region of interest" description="Disordered" evidence="5">
    <location>
        <begin position="346"/>
        <end position="369"/>
    </location>
</feature>
<reference evidence="7" key="1">
    <citation type="submission" date="2017-05" db="UniProtKB">
        <authorList>
            <consortium name="EnsemblMetazoa"/>
        </authorList>
    </citation>
    <scope>IDENTIFICATION</scope>
</reference>
<dbReference type="STRING" id="400682.A0A1X7THZ2"/>
<evidence type="ECO:0000259" key="6">
    <source>
        <dbReference type="PROSITE" id="PS51058"/>
    </source>
</evidence>